<sequence>MAPRVPVRASIDLGSSSVRSSFLIEKEFDTQEEVFDIRDVHYWHISEDDNEREFDTSGMEITDTLKYLPTAVVFPGDGETKFCIGHNPTKRGLFGLKAALDPDLESTGEGQVFANKCREEGVEIDEILVAIYARALKAQSRTWNAEIGEGKWELKVLVVTVPVNWTQGRQKDSCVQERLRQALERAGFDKRIIYFESESEAAAAYGMNQHGWGPGEVGIMVDIGSFTYDMVSCALDDNNGFVQKGEPMGGRGGMGSIWNKILEKVDHDYEKFRVAEQAVFMLRKHGDIVLSGKETLYNKEEVEKMFRDAFNPALVAMETLARGTGATTAMILGMAAVKNKLVKSMIQEAADSCGIQIVFMDKEDPSVDFGVALSDKDVETEEAIDLLLLAKKHGDNFDRCHKRFESLPFEPESEELTIWPMYGRGDRSIIANSNQGDRPVLKFKPSDTVLMDPITLPIGSGHGGGEVLYRFHWDKEKPTHFKLEIICHLGHTVHLLRAGRERWRIVLDQVGKEYPSEQPAEDLLNFIVMRQKSKSNLSWLRNNEGEKWALAKLAHGDELQLLCRPAILGGSTSKPALRISNGFYTALGLKVPRLPSRLRSHVRLIPKESTGFDLALIVGQHLLYWELGWQLDKGIFNVYHSSRRLISASGSGELEFLFQAAEQGTQVIDGLTAEKVLAVRSREVRTDDEWMGVLENTDDLDDARNGVAPKRKALKPSIEPRTKRPKEIGADRNCGTGMPVSPTAPERRSNGSLSVPCARRVTRRSARAHLGDRVGNKDAVDGPKHGEKGQGTVRSNEASVDRDDEQEHDQVTPPGDNSGDEQEHDQATPPSSGASENSDNHTEQSWEAELVEDV</sequence>
<feature type="compositionally biased region" description="Basic and acidic residues" evidence="1">
    <location>
        <begin position="718"/>
        <end position="730"/>
    </location>
</feature>
<accession>A0A8H4L3V9</accession>
<keyword evidence="3" id="KW-1185">Reference proteome</keyword>
<protein>
    <submittedName>
        <fullName evidence="2">Uncharacterized protein</fullName>
    </submittedName>
</protein>
<reference evidence="2 3" key="1">
    <citation type="submission" date="2020-01" db="EMBL/GenBank/DDBJ databases">
        <title>Identification and distribution of gene clusters putatively required for synthesis of sphingolipid metabolism inhibitors in phylogenetically diverse species of the filamentous fungus Fusarium.</title>
        <authorList>
            <person name="Kim H.-S."/>
            <person name="Busman M."/>
            <person name="Brown D.W."/>
            <person name="Divon H."/>
            <person name="Uhlig S."/>
            <person name="Proctor R.H."/>
        </authorList>
    </citation>
    <scope>NUCLEOTIDE SEQUENCE [LARGE SCALE GENOMIC DNA]</scope>
    <source>
        <strain evidence="2 3">NRRL 20459</strain>
    </source>
</reference>
<feature type="compositionally biased region" description="Basic and acidic residues" evidence="1">
    <location>
        <begin position="769"/>
        <end position="788"/>
    </location>
</feature>
<feature type="region of interest" description="Disordered" evidence="1">
    <location>
        <begin position="699"/>
        <end position="854"/>
    </location>
</feature>
<evidence type="ECO:0000313" key="3">
    <source>
        <dbReference type="Proteomes" id="UP000554235"/>
    </source>
</evidence>
<organism evidence="2 3">
    <name type="scientific">Fusarium albosuccineum</name>
    <dbReference type="NCBI Taxonomy" id="1237068"/>
    <lineage>
        <taxon>Eukaryota</taxon>
        <taxon>Fungi</taxon>
        <taxon>Dikarya</taxon>
        <taxon>Ascomycota</taxon>
        <taxon>Pezizomycotina</taxon>
        <taxon>Sordariomycetes</taxon>
        <taxon>Hypocreomycetidae</taxon>
        <taxon>Hypocreales</taxon>
        <taxon>Nectriaceae</taxon>
        <taxon>Fusarium</taxon>
        <taxon>Fusarium decemcellulare species complex</taxon>
    </lineage>
</organism>
<dbReference type="Proteomes" id="UP000554235">
    <property type="component" value="Unassembled WGS sequence"/>
</dbReference>
<proteinExistence type="predicted"/>
<gene>
    <name evidence="2" type="ORF">FALBO_10571</name>
</gene>
<name>A0A8H4L3V9_9HYPO</name>
<evidence type="ECO:0000313" key="2">
    <source>
        <dbReference type="EMBL" id="KAF4462610.1"/>
    </source>
</evidence>
<dbReference type="EMBL" id="JAADYS010001503">
    <property type="protein sequence ID" value="KAF4462610.1"/>
    <property type="molecule type" value="Genomic_DNA"/>
</dbReference>
<dbReference type="Gene3D" id="3.30.420.40">
    <property type="match status" value="1"/>
</dbReference>
<comment type="caution">
    <text evidence="2">The sequence shown here is derived from an EMBL/GenBank/DDBJ whole genome shotgun (WGS) entry which is preliminary data.</text>
</comment>
<dbReference type="AlphaFoldDB" id="A0A8H4L3V9"/>
<evidence type="ECO:0000256" key="1">
    <source>
        <dbReference type="SAM" id="MobiDB-lite"/>
    </source>
</evidence>
<feature type="compositionally biased region" description="Polar residues" evidence="1">
    <location>
        <begin position="828"/>
        <end position="837"/>
    </location>
</feature>